<proteinExistence type="predicted"/>
<sequence>MLIHRQGIYRINCRLKTTLASRRPQHWEESFEEVQVQHTTGPGPDMDAAPLLRNSSSIVREDSGRKLKRLEHFERADTATAILKRTKYQAGRSVQTYDEKERAGVQRAIDAEKRKSRYSVSKERLLDNRMYIMDEDAISLAKQSIDKVVENERSRKVRLKLKQQEASAAVAAPIGEDDYDTTAKSSGSNSKAVDEKQATNDAVVKPNPDHDPPPPPSKADARPPAELQEGEFFDDRLRDDTHTSSGRQTFQFRKANFPERGSRGETMLTTHPEPRGPVGSNAAVERLHKLAGDGRQLPLDTLKALDLPSLTPSDLSRVLWCVVKTNSASWTGFSELLRLLAGEVDKLSPKEVARTLLGAAQVRTRSSDTLLTQLVGVLLSRVALQDTVGTREALTGSSACVALCAVSKLIINADRRHHPSGWLDLHDTVESLAGRLVVGSSQASEGGLSNKEICVALSGMANSGVLHRPSTAVVLDQLLGRADTLQPTQVVGILWSLSKLQVRLSGDVMKNKIRPALGELAQLPPREVASLLYSTGRCTKDKAVCGELRNELMQHVKPQHLNGNEISAVIEGLASVDDHTSLLDEDQSIIIMTLDRLSEIRHTLSPSQMVRCSIALHKLPMTDAVTEVSRSLLELCEERLYAFRPHQYVALLPTGVDPMMDRSSRGIYTKAREQASSLSVPDLIKLLTLAPDDAVLLRAIDGKVTDEYRFPQPTGAVVAARYLELLGRDRGQVIRRQVPNLVRMSRTTQEIHRLLYALGVLSNADTIDHLHTKYGVQALQTAVTRIGVEEDPVTLLEALSYVRMDPSSTTSAIMATIEERWSQLEAADKDRVLAATAELSIDPSSLPVYTSMTLPGLWSRMVREPDTRACPVGVLESLRPAGVDSPVDAHRLQQLYLHHVGSRYDATAATTTKGSSKYSRWISDALSYLGIPHQPDSPQLGGACVILARLPTHGIGMTMDESTFPGDRPTGRSLVQRRQLLNQSTGQQQQQEGITRLVMVRRLDLVRARQKKELVPFTARLLTGFITDSTLLQQYSTITEPPQSEVPDDATSGDAHDFEETSKHPLHDDLSNTHVSDEGF</sequence>
<organism evidence="2 3">
    <name type="scientific">Perkinsus olseni</name>
    <name type="common">Perkinsus atlanticus</name>
    <dbReference type="NCBI Taxonomy" id="32597"/>
    <lineage>
        <taxon>Eukaryota</taxon>
        <taxon>Sar</taxon>
        <taxon>Alveolata</taxon>
        <taxon>Perkinsozoa</taxon>
        <taxon>Perkinsea</taxon>
        <taxon>Perkinsida</taxon>
        <taxon>Perkinsidae</taxon>
        <taxon>Perkinsus</taxon>
    </lineage>
</organism>
<feature type="region of interest" description="Disordered" evidence="1">
    <location>
        <begin position="158"/>
        <end position="278"/>
    </location>
</feature>
<name>A0A7J6QU27_PEROL</name>
<dbReference type="EMBL" id="JABANO010030481">
    <property type="protein sequence ID" value="KAF4711803.1"/>
    <property type="molecule type" value="Genomic_DNA"/>
</dbReference>
<evidence type="ECO:0000313" key="2">
    <source>
        <dbReference type="EMBL" id="KAF4711803.1"/>
    </source>
</evidence>
<evidence type="ECO:0000313" key="3">
    <source>
        <dbReference type="Proteomes" id="UP000553632"/>
    </source>
</evidence>
<keyword evidence="3" id="KW-1185">Reference proteome</keyword>
<accession>A0A7J6QU27</accession>
<feature type="compositionally biased region" description="Basic and acidic residues" evidence="1">
    <location>
        <begin position="233"/>
        <end position="242"/>
    </location>
</feature>
<gene>
    <name evidence="2" type="ORF">FOZ63_013934</name>
</gene>
<reference evidence="2 3" key="1">
    <citation type="submission" date="2020-04" db="EMBL/GenBank/DDBJ databases">
        <title>Perkinsus olseni comparative genomics.</title>
        <authorList>
            <person name="Bogema D.R."/>
        </authorList>
    </citation>
    <scope>NUCLEOTIDE SEQUENCE [LARGE SCALE GENOMIC DNA]</scope>
    <source>
        <strain evidence="2 3">ATCC PRA-207</strain>
    </source>
</reference>
<feature type="compositionally biased region" description="Basic and acidic residues" evidence="1">
    <location>
        <begin position="1054"/>
        <end position="1080"/>
    </location>
</feature>
<protein>
    <submittedName>
        <fullName evidence="2">Uncharacterized protein</fullName>
    </submittedName>
</protein>
<feature type="compositionally biased region" description="Polar residues" evidence="1">
    <location>
        <begin position="182"/>
        <end position="191"/>
    </location>
</feature>
<comment type="caution">
    <text evidence="2">The sequence shown here is derived from an EMBL/GenBank/DDBJ whole genome shotgun (WGS) entry which is preliminary data.</text>
</comment>
<evidence type="ECO:0000256" key="1">
    <source>
        <dbReference type="SAM" id="MobiDB-lite"/>
    </source>
</evidence>
<dbReference type="Proteomes" id="UP000553632">
    <property type="component" value="Unassembled WGS sequence"/>
</dbReference>
<feature type="region of interest" description="Disordered" evidence="1">
    <location>
        <begin position="1039"/>
        <end position="1080"/>
    </location>
</feature>
<dbReference type="AlphaFoldDB" id="A0A7J6QU27"/>